<feature type="domain" description="GGDEF" evidence="1">
    <location>
        <begin position="345"/>
        <end position="470"/>
    </location>
</feature>
<reference evidence="2 3" key="1">
    <citation type="submission" date="2019-12" db="EMBL/GenBank/DDBJ databases">
        <title>Snethiella sp. nov. sp. isolated from sea sand.</title>
        <authorList>
            <person name="Kim J."/>
            <person name="Jeong S.E."/>
            <person name="Jung H.S."/>
            <person name="Jeon C.O."/>
        </authorList>
    </citation>
    <scope>NUCLEOTIDE SEQUENCE [LARGE SCALE GENOMIC DNA]</scope>
    <source>
        <strain evidence="2 3">DP05</strain>
    </source>
</reference>
<proteinExistence type="predicted"/>
<evidence type="ECO:0000313" key="3">
    <source>
        <dbReference type="Proteomes" id="UP000476030"/>
    </source>
</evidence>
<protein>
    <submittedName>
        <fullName evidence="2">Diguanylate cyclase</fullName>
    </submittedName>
</protein>
<dbReference type="Gene3D" id="3.40.50.2300">
    <property type="match status" value="1"/>
</dbReference>
<name>A0A6L8W7N5_9PROT</name>
<dbReference type="Pfam" id="PF00990">
    <property type="entry name" value="GGDEF"/>
    <property type="match status" value="1"/>
</dbReference>
<evidence type="ECO:0000313" key="2">
    <source>
        <dbReference type="EMBL" id="MZR30390.1"/>
    </source>
</evidence>
<dbReference type="InterPro" id="IPR000160">
    <property type="entry name" value="GGDEF_dom"/>
</dbReference>
<accession>A0A6L8W7N5</accession>
<dbReference type="InterPro" id="IPR043128">
    <property type="entry name" value="Rev_trsase/Diguanyl_cyclase"/>
</dbReference>
<dbReference type="Gene3D" id="3.30.70.270">
    <property type="match status" value="1"/>
</dbReference>
<gene>
    <name evidence="2" type="ORF">GQE98_07045</name>
</gene>
<dbReference type="AlphaFoldDB" id="A0A6L8W7N5"/>
<dbReference type="RefSeq" id="WP_161314977.1">
    <property type="nucleotide sequence ID" value="NZ_WTUW01000002.1"/>
</dbReference>
<organism evidence="2 3">
    <name type="scientific">Sneathiella litorea</name>
    <dbReference type="NCBI Taxonomy" id="2606216"/>
    <lineage>
        <taxon>Bacteria</taxon>
        <taxon>Pseudomonadati</taxon>
        <taxon>Pseudomonadota</taxon>
        <taxon>Alphaproteobacteria</taxon>
        <taxon>Sneathiellales</taxon>
        <taxon>Sneathiellaceae</taxon>
        <taxon>Sneathiella</taxon>
    </lineage>
</organism>
<dbReference type="InterPro" id="IPR029787">
    <property type="entry name" value="Nucleotide_cyclase"/>
</dbReference>
<dbReference type="SUPFAM" id="SSF52172">
    <property type="entry name" value="CheY-like"/>
    <property type="match status" value="1"/>
</dbReference>
<dbReference type="EMBL" id="WTUW01000002">
    <property type="protein sequence ID" value="MZR30390.1"/>
    <property type="molecule type" value="Genomic_DNA"/>
</dbReference>
<keyword evidence="3" id="KW-1185">Reference proteome</keyword>
<sequence length="470" mass="52143">MSDPTPDSDNARYQGNSRYFKVSGLKLGFTKLGDIVMLYAANLLVVSDSPANNIEPCLANAGYRCTRLSFLEMFEQEFGDQSFDLILIDGENNFAHVNVKDIARMAAENNFPTLLVGTADIQCRIQTISPGYCDLELLSRVASLVRLENMEQELARRIATTEIYGVDISGVTSPEPDIGKANILIVGSKTMVLGNILLRLDTQTNIHICKNPDMALDDLRGNNFDAVILSGVGHGDSNLRLCNDIRSDTRLYNLPLLMVLENIENRRAAFVHGVSDIILHEMEMDALISRLGLHIQQYRYRFAMQKLFRIAKPHPVADGLTDLYTNGFMRTHLPVMFDEHAAQHKVMSVASLKITNLEKVTRKHGYPTADQLLRHVGSALSSLVRGEDFCSHLDIGHFLIALPGTRKEEAAVALKRVEGVLRTTDFLLPHLSRPIRAETCAGLAEVQPNDTIEDIVARGLSFNPSDEKAA</sequence>
<dbReference type="PROSITE" id="PS50887">
    <property type="entry name" value="GGDEF"/>
    <property type="match status" value="1"/>
</dbReference>
<dbReference type="Proteomes" id="UP000476030">
    <property type="component" value="Unassembled WGS sequence"/>
</dbReference>
<evidence type="ECO:0000259" key="1">
    <source>
        <dbReference type="PROSITE" id="PS50887"/>
    </source>
</evidence>
<dbReference type="SUPFAM" id="SSF55073">
    <property type="entry name" value="Nucleotide cyclase"/>
    <property type="match status" value="1"/>
</dbReference>
<dbReference type="SMART" id="SM00267">
    <property type="entry name" value="GGDEF"/>
    <property type="match status" value="1"/>
</dbReference>
<comment type="caution">
    <text evidence="2">The sequence shown here is derived from an EMBL/GenBank/DDBJ whole genome shotgun (WGS) entry which is preliminary data.</text>
</comment>
<dbReference type="InterPro" id="IPR011006">
    <property type="entry name" value="CheY-like_superfamily"/>
</dbReference>